<feature type="chain" id="PRO_5037069631" evidence="1">
    <location>
        <begin position="23"/>
        <end position="104"/>
    </location>
</feature>
<dbReference type="Proteomes" id="UP000887566">
    <property type="component" value="Unplaced"/>
</dbReference>
<protein>
    <submittedName>
        <fullName evidence="3">Uncharacterized protein</fullName>
    </submittedName>
</protein>
<evidence type="ECO:0000256" key="1">
    <source>
        <dbReference type="SAM" id="SignalP"/>
    </source>
</evidence>
<accession>A0A914XF87</accession>
<name>A0A914XF87_9BILA</name>
<keyword evidence="2" id="KW-1185">Reference proteome</keyword>
<reference evidence="3" key="1">
    <citation type="submission" date="2022-11" db="UniProtKB">
        <authorList>
            <consortium name="WormBaseParasite"/>
        </authorList>
    </citation>
    <scope>IDENTIFICATION</scope>
</reference>
<feature type="signal peptide" evidence="1">
    <location>
        <begin position="1"/>
        <end position="22"/>
    </location>
</feature>
<dbReference type="WBParaSite" id="PSAMB.scaffold79size86887.g1434.t1">
    <property type="protein sequence ID" value="PSAMB.scaffold79size86887.g1434.t1"/>
    <property type="gene ID" value="PSAMB.scaffold79size86887.g1434"/>
</dbReference>
<evidence type="ECO:0000313" key="2">
    <source>
        <dbReference type="Proteomes" id="UP000887566"/>
    </source>
</evidence>
<keyword evidence="1" id="KW-0732">Signal</keyword>
<dbReference type="AlphaFoldDB" id="A0A914XF87"/>
<sequence>MNTFITIILLLLVAFLPTVCDAYGWPSGRRKSDCHGNDWSPAPQRYRAEGWDDEQCGRWDGRRRGGWDDDEYGWRGYDRAWSQPSYRWGTSGWRGGLASLFFGK</sequence>
<organism evidence="2 3">
    <name type="scientific">Plectus sambesii</name>
    <dbReference type="NCBI Taxonomy" id="2011161"/>
    <lineage>
        <taxon>Eukaryota</taxon>
        <taxon>Metazoa</taxon>
        <taxon>Ecdysozoa</taxon>
        <taxon>Nematoda</taxon>
        <taxon>Chromadorea</taxon>
        <taxon>Plectida</taxon>
        <taxon>Plectina</taxon>
        <taxon>Plectoidea</taxon>
        <taxon>Plectidae</taxon>
        <taxon>Plectus</taxon>
    </lineage>
</organism>
<proteinExistence type="predicted"/>
<evidence type="ECO:0000313" key="3">
    <source>
        <dbReference type="WBParaSite" id="PSAMB.scaffold79size86887.g1434.t1"/>
    </source>
</evidence>